<accession>A0A4P6K1P7</accession>
<dbReference type="Pfam" id="PF01663">
    <property type="entry name" value="Phosphodiest"/>
    <property type="match status" value="1"/>
</dbReference>
<name>A0A4P6K1P7_KTERU</name>
<dbReference type="KEGG" id="kbs:EPA93_39590"/>
<sequence length="518" mass="57886">MRAVVFGVDGLSFRILQPLIERGDLPNFARLQHEGTSASFISSVPAVTPPAWMSLVTGLKPAKHGVFDFWEFDTASPTLTSKLVTHRKGGKAIWNILSEYGKRVIVLNVPLTYPPDPVNGIMVSGLMTPSMATPFTFPHVFKDELLKVVPDYRIDLSTEKIPAGQFVDGVLAMTEKRIQLQEHLLSEHEWDFAFLAYVGPDRIQHRIWQDIEQLDQQATAYYRLLDDALGRVMKHLTAEDLLFVASDHGFVGAREWFYINEYLCRRNLLQRDAAAQSSRTKLLSVGREAAQKMHMLGLIRKFRKVYASLDSTPIIKKKQSFYKPLFENIDWNENRACVLSLTAFGSGNADIFLSPNATAEEIEELRQALSKECSPVSGEPLAEAVYATDVYGVGPFRLPEEHIVLLPAPGVTFHLTMGRKQLWETLDIPKGVHEKDGVFYAWGAGIQQGARVDPLQIYDLVPTVLHALGVSAEEPFDGKVAETIFADGRQEQGSAKSAKANLVARKLEQLKLNQTLVQ</sequence>
<dbReference type="RefSeq" id="WP_129892814.1">
    <property type="nucleotide sequence ID" value="NZ_CP035758.1"/>
</dbReference>
<dbReference type="Proteomes" id="UP000290365">
    <property type="component" value="Chromosome"/>
</dbReference>
<dbReference type="InterPro" id="IPR002591">
    <property type="entry name" value="Phosphodiest/P_Trfase"/>
</dbReference>
<dbReference type="PANTHER" id="PTHR10151">
    <property type="entry name" value="ECTONUCLEOTIDE PYROPHOSPHATASE/PHOSPHODIESTERASE"/>
    <property type="match status" value="1"/>
</dbReference>
<gene>
    <name evidence="1" type="ORF">EPA93_39590</name>
</gene>
<dbReference type="SUPFAM" id="SSF53649">
    <property type="entry name" value="Alkaline phosphatase-like"/>
    <property type="match status" value="2"/>
</dbReference>
<dbReference type="OrthoDB" id="140807at2"/>
<protein>
    <recommendedName>
        <fullName evidence="3">Phosphodiesterase</fullName>
    </recommendedName>
</protein>
<reference evidence="1 2" key="1">
    <citation type="submission" date="2019-01" db="EMBL/GenBank/DDBJ databases">
        <title>Ktedonosporobacter rubrisoli SCAWS-G2.</title>
        <authorList>
            <person name="Huang Y."/>
            <person name="Yan B."/>
        </authorList>
    </citation>
    <scope>NUCLEOTIDE SEQUENCE [LARGE SCALE GENOMIC DNA]</scope>
    <source>
        <strain evidence="1 2">SCAWS-G2</strain>
    </source>
</reference>
<dbReference type="InterPro" id="IPR017850">
    <property type="entry name" value="Alkaline_phosphatase_core_sf"/>
</dbReference>
<evidence type="ECO:0000313" key="1">
    <source>
        <dbReference type="EMBL" id="QBD81753.1"/>
    </source>
</evidence>
<organism evidence="1 2">
    <name type="scientific">Ktedonosporobacter rubrisoli</name>
    <dbReference type="NCBI Taxonomy" id="2509675"/>
    <lineage>
        <taxon>Bacteria</taxon>
        <taxon>Bacillati</taxon>
        <taxon>Chloroflexota</taxon>
        <taxon>Ktedonobacteria</taxon>
        <taxon>Ktedonobacterales</taxon>
        <taxon>Ktedonosporobacteraceae</taxon>
        <taxon>Ktedonosporobacter</taxon>
    </lineage>
</organism>
<dbReference type="EMBL" id="CP035758">
    <property type="protein sequence ID" value="QBD81753.1"/>
    <property type="molecule type" value="Genomic_DNA"/>
</dbReference>
<dbReference type="Gene3D" id="3.40.720.10">
    <property type="entry name" value="Alkaline Phosphatase, subunit A"/>
    <property type="match status" value="2"/>
</dbReference>
<dbReference type="PANTHER" id="PTHR10151:SF120">
    <property type="entry name" value="BIS(5'-ADENOSYL)-TRIPHOSPHATASE"/>
    <property type="match status" value="1"/>
</dbReference>
<evidence type="ECO:0000313" key="2">
    <source>
        <dbReference type="Proteomes" id="UP000290365"/>
    </source>
</evidence>
<dbReference type="AlphaFoldDB" id="A0A4P6K1P7"/>
<keyword evidence="2" id="KW-1185">Reference proteome</keyword>
<dbReference type="GO" id="GO:0016787">
    <property type="term" value="F:hydrolase activity"/>
    <property type="evidence" value="ECO:0007669"/>
    <property type="project" value="UniProtKB-ARBA"/>
</dbReference>
<evidence type="ECO:0008006" key="3">
    <source>
        <dbReference type="Google" id="ProtNLM"/>
    </source>
</evidence>
<proteinExistence type="predicted"/>